<dbReference type="Gene3D" id="3.40.920.10">
    <property type="entry name" value="Pyruvate-ferredoxin oxidoreductase, PFOR, domain III"/>
    <property type="match status" value="1"/>
</dbReference>
<dbReference type="PANTHER" id="PTHR43854:SF1">
    <property type="entry name" value="INDOLEPYRUVATE OXIDOREDUCTASE SUBUNIT IORB"/>
    <property type="match status" value="1"/>
</dbReference>
<keyword evidence="1" id="KW-0560">Oxidoreductase</keyword>
<gene>
    <name evidence="3" type="ORF">H8E41_11630</name>
</gene>
<dbReference type="PANTHER" id="PTHR43854">
    <property type="entry name" value="INDOLEPYRUVATE OXIDOREDUCTASE SUBUNIT IORB"/>
    <property type="match status" value="1"/>
</dbReference>
<evidence type="ECO:0000313" key="3">
    <source>
        <dbReference type="EMBL" id="MBC8318549.1"/>
    </source>
</evidence>
<evidence type="ECO:0000256" key="1">
    <source>
        <dbReference type="ARBA" id="ARBA00023002"/>
    </source>
</evidence>
<feature type="domain" description="Pyruvate/ketoisovalerate oxidoreductase catalytic" evidence="2">
    <location>
        <begin position="13"/>
        <end position="188"/>
    </location>
</feature>
<protein>
    <submittedName>
        <fullName evidence="3">Indolepyruvate oxidoreductase subunit beta</fullName>
    </submittedName>
</protein>
<dbReference type="Pfam" id="PF01558">
    <property type="entry name" value="POR"/>
    <property type="match status" value="1"/>
</dbReference>
<dbReference type="InterPro" id="IPR019752">
    <property type="entry name" value="Pyrv/ketoisovalerate_OxRed_cat"/>
</dbReference>
<sequence>METSGNILFSGVGGQGILLASEITVYALLECGYDAKKSEVHGMAQRGGSVVAHLRFGKKVYSPLIDPGQADITIAFEMMEAVRYLPFYKKDCKVIVNTHHIDPPMVATGKIPYPSGLLEELEKRNIATFPMDGFAIAKSVGEIRSANLALVGALSSFLPVEEKVFLDVIKKRVPRKLDENIQAFLAGRKITSKES</sequence>
<dbReference type="EMBL" id="JACNJZ010000171">
    <property type="protein sequence ID" value="MBC8318549.1"/>
    <property type="molecule type" value="Genomic_DNA"/>
</dbReference>
<dbReference type="AlphaFoldDB" id="A0A8J6NHG4"/>
<comment type="caution">
    <text evidence="3">The sequence shown here is derived from an EMBL/GenBank/DDBJ whole genome shotgun (WGS) entry which is preliminary data.</text>
</comment>
<dbReference type="SUPFAM" id="SSF53323">
    <property type="entry name" value="Pyruvate-ferredoxin oxidoreductase, PFOR, domain III"/>
    <property type="match status" value="1"/>
</dbReference>
<dbReference type="GO" id="GO:0016903">
    <property type="term" value="F:oxidoreductase activity, acting on the aldehyde or oxo group of donors"/>
    <property type="evidence" value="ECO:0007669"/>
    <property type="project" value="InterPro"/>
</dbReference>
<evidence type="ECO:0000259" key="2">
    <source>
        <dbReference type="Pfam" id="PF01558"/>
    </source>
</evidence>
<name>A0A8J6NHG4_9BACT</name>
<proteinExistence type="predicted"/>
<dbReference type="InterPro" id="IPR052198">
    <property type="entry name" value="IorB_Oxidoreductase"/>
</dbReference>
<dbReference type="Proteomes" id="UP000614424">
    <property type="component" value="Unassembled WGS sequence"/>
</dbReference>
<dbReference type="NCBIfam" id="NF005325">
    <property type="entry name" value="PRK06853.1-5"/>
    <property type="match status" value="1"/>
</dbReference>
<accession>A0A8J6NHG4</accession>
<organism evidence="3 4">
    <name type="scientific">Candidatus Desulfobia pelagia</name>
    <dbReference type="NCBI Taxonomy" id="2841692"/>
    <lineage>
        <taxon>Bacteria</taxon>
        <taxon>Pseudomonadati</taxon>
        <taxon>Thermodesulfobacteriota</taxon>
        <taxon>Desulfobulbia</taxon>
        <taxon>Desulfobulbales</taxon>
        <taxon>Desulfobulbaceae</taxon>
        <taxon>Candidatus Desulfobia</taxon>
    </lineage>
</organism>
<evidence type="ECO:0000313" key="4">
    <source>
        <dbReference type="Proteomes" id="UP000614424"/>
    </source>
</evidence>
<dbReference type="InterPro" id="IPR002869">
    <property type="entry name" value="Pyrv_flavodox_OxRed_cen"/>
</dbReference>
<reference evidence="3 4" key="1">
    <citation type="submission" date="2020-08" db="EMBL/GenBank/DDBJ databases">
        <title>Bridging the membrane lipid divide: bacteria of the FCB group superphylum have the potential to synthesize archaeal ether lipids.</title>
        <authorList>
            <person name="Villanueva L."/>
            <person name="Von Meijenfeldt F.A.B."/>
            <person name="Westbye A.B."/>
            <person name="Yadav S."/>
            <person name="Hopmans E.C."/>
            <person name="Dutilh B.E."/>
            <person name="Sinninghe Damste J.S."/>
        </authorList>
    </citation>
    <scope>NUCLEOTIDE SEQUENCE [LARGE SCALE GENOMIC DNA]</scope>
    <source>
        <strain evidence="3">NIOZ-UU47</strain>
    </source>
</reference>